<evidence type="ECO:0000313" key="2">
    <source>
        <dbReference type="Proteomes" id="UP000298781"/>
    </source>
</evidence>
<proteinExistence type="predicted"/>
<protein>
    <submittedName>
        <fullName evidence="1">Uncharacterized protein</fullName>
    </submittedName>
</protein>
<dbReference type="KEGG" id="pstg:E8M01_16220"/>
<dbReference type="AlphaFoldDB" id="A0A4D7AV42"/>
<name>A0A4D7AV42_9HYPH</name>
<dbReference type="Proteomes" id="UP000298781">
    <property type="component" value="Chromosome"/>
</dbReference>
<accession>A0A4D7AV42</accession>
<dbReference type="OrthoDB" id="6400380at2"/>
<dbReference type="RefSeq" id="WP_136961060.1">
    <property type="nucleotide sequence ID" value="NZ_CP039690.1"/>
</dbReference>
<reference evidence="1 2" key="1">
    <citation type="submission" date="2019-04" db="EMBL/GenBank/DDBJ databases">
        <title>Phreatobacter aquaticus sp. nov.</title>
        <authorList>
            <person name="Choi A."/>
        </authorList>
    </citation>
    <scope>NUCLEOTIDE SEQUENCE [LARGE SCALE GENOMIC DNA]</scope>
    <source>
        <strain evidence="1 2">KCTC 52518</strain>
    </source>
</reference>
<gene>
    <name evidence="1" type="ORF">E8M01_16220</name>
</gene>
<organism evidence="1 2">
    <name type="scientific">Phreatobacter stygius</name>
    <dbReference type="NCBI Taxonomy" id="1940610"/>
    <lineage>
        <taxon>Bacteria</taxon>
        <taxon>Pseudomonadati</taxon>
        <taxon>Pseudomonadota</taxon>
        <taxon>Alphaproteobacteria</taxon>
        <taxon>Hyphomicrobiales</taxon>
        <taxon>Phreatobacteraceae</taxon>
        <taxon>Phreatobacter</taxon>
    </lineage>
</organism>
<keyword evidence="2" id="KW-1185">Reference proteome</keyword>
<evidence type="ECO:0000313" key="1">
    <source>
        <dbReference type="EMBL" id="QCI65614.1"/>
    </source>
</evidence>
<sequence length="318" mass="34667">MSKTSFTIAFDGPALKEGRMDVRQLAPALLAFGRVVETANRALNGPDNPVKVEAVATKIGSFEVLIDVVLPYWEQLRGLLISQDVDGALKLVQALGLVGSAGGGLIFLLRRLKGRPITSASRTSDGNVTIRFPGDDGGETSLVVPAEVLRVYQEFAVQRELKVLLDTLASEDVDTITFIPRDKKKDEEAPAPVQLTKADRAIVQPIEPPSETVVETTQRMALSIRSLAFTEGNKWRLFDGQNVITATIDDKGFLDQVDRSLARFAKGDVLICQVRTVQKQTPEGLKTEHTVLQVIEHRPAPTQMAIAFDPPSSDEKNG</sequence>
<dbReference type="EMBL" id="CP039690">
    <property type="protein sequence ID" value="QCI65614.1"/>
    <property type="molecule type" value="Genomic_DNA"/>
</dbReference>